<keyword evidence="3" id="KW-1185">Reference proteome</keyword>
<reference evidence="2 3" key="1">
    <citation type="journal article" date="2021" name="Sci. Rep.">
        <title>The genome of the diatom Chaetoceros tenuissimus carries an ancient integrated fragment of an extant virus.</title>
        <authorList>
            <person name="Hongo Y."/>
            <person name="Kimura K."/>
            <person name="Takaki Y."/>
            <person name="Yoshida Y."/>
            <person name="Baba S."/>
            <person name="Kobayashi G."/>
            <person name="Nagasaki K."/>
            <person name="Hano T."/>
            <person name="Tomaru Y."/>
        </authorList>
    </citation>
    <scope>NUCLEOTIDE SEQUENCE [LARGE SCALE GENOMIC DNA]</scope>
    <source>
        <strain evidence="2 3">NIES-3715</strain>
    </source>
</reference>
<name>A0AAD3CHD9_9STRA</name>
<feature type="compositionally biased region" description="Basic and acidic residues" evidence="1">
    <location>
        <begin position="88"/>
        <end position="98"/>
    </location>
</feature>
<dbReference type="Gene3D" id="1.20.5.110">
    <property type="match status" value="1"/>
</dbReference>
<accession>A0AAD3CHD9</accession>
<dbReference type="AlphaFoldDB" id="A0AAD3CHD9"/>
<evidence type="ECO:0000313" key="2">
    <source>
        <dbReference type="EMBL" id="GFH45866.1"/>
    </source>
</evidence>
<protein>
    <submittedName>
        <fullName evidence="2">Uncharacterized protein</fullName>
    </submittedName>
</protein>
<sequence length="164" mass="18464">MESSSPQVIKKLPLLPSERRKRAIGEMCSSTSPDKRSPTEIDNLAIKPSESATSSHLDDECGGGTAHAGESAELGPLKQDFDLEMMEEEKKHRDDQVKQFESAEPIPVASTSDQLLHFINTTQHFMERLELEISNKLDTLTEKVDRIDRSISMIESKRKEQKEP</sequence>
<evidence type="ECO:0000313" key="3">
    <source>
        <dbReference type="Proteomes" id="UP001054902"/>
    </source>
</evidence>
<organism evidence="2 3">
    <name type="scientific">Chaetoceros tenuissimus</name>
    <dbReference type="NCBI Taxonomy" id="426638"/>
    <lineage>
        <taxon>Eukaryota</taxon>
        <taxon>Sar</taxon>
        <taxon>Stramenopiles</taxon>
        <taxon>Ochrophyta</taxon>
        <taxon>Bacillariophyta</taxon>
        <taxon>Coscinodiscophyceae</taxon>
        <taxon>Chaetocerotophycidae</taxon>
        <taxon>Chaetocerotales</taxon>
        <taxon>Chaetocerotaceae</taxon>
        <taxon>Chaetoceros</taxon>
    </lineage>
</organism>
<dbReference type="EMBL" id="BLLK01000022">
    <property type="protein sequence ID" value="GFH45866.1"/>
    <property type="molecule type" value="Genomic_DNA"/>
</dbReference>
<gene>
    <name evidence="2" type="ORF">CTEN210_02340</name>
</gene>
<feature type="region of interest" description="Disordered" evidence="1">
    <location>
        <begin position="1"/>
        <end position="100"/>
    </location>
</feature>
<dbReference type="Proteomes" id="UP001054902">
    <property type="component" value="Unassembled WGS sequence"/>
</dbReference>
<comment type="caution">
    <text evidence="2">The sequence shown here is derived from an EMBL/GenBank/DDBJ whole genome shotgun (WGS) entry which is preliminary data.</text>
</comment>
<proteinExistence type="predicted"/>
<evidence type="ECO:0000256" key="1">
    <source>
        <dbReference type="SAM" id="MobiDB-lite"/>
    </source>
</evidence>